<comment type="similarity">
    <text evidence="5">Belongs to the glycosyl hydrolase.</text>
</comment>
<dbReference type="InterPro" id="IPR031705">
    <property type="entry name" value="Glyco_hydro_36_C"/>
</dbReference>
<dbReference type="FunFam" id="3.20.20.70:FF:000118">
    <property type="entry name" value="Alpha-galactosidase"/>
    <property type="match status" value="1"/>
</dbReference>
<dbReference type="PIRSF" id="PIRSF005536">
    <property type="entry name" value="Agal"/>
    <property type="match status" value="1"/>
</dbReference>
<dbReference type="EC" id="3.2.1.22" evidence="2 5"/>
<reference evidence="10" key="1">
    <citation type="journal article" date="2014" name="Int. J. Syst. Evol. Microbiol.">
        <title>Complete genome sequence of Corynebacterium casei LMG S-19264T (=DSM 44701T), isolated from a smear-ripened cheese.</title>
        <authorList>
            <consortium name="US DOE Joint Genome Institute (JGI-PGF)"/>
            <person name="Walter F."/>
            <person name="Albersmeier A."/>
            <person name="Kalinowski J."/>
            <person name="Ruckert C."/>
        </authorList>
    </citation>
    <scope>NUCLEOTIDE SEQUENCE</scope>
    <source>
        <strain evidence="10">VKM Ac-1401</strain>
    </source>
</reference>
<sequence length="772" mass="83941">MPAVNTPSPTVVPTRLAADRLVHLRASGVSVLLDLRGGLLPSIVHWGADLGGIGADEAIALAVAGVAPQANNTVDEPLRLAILPEQRTGWLGRPGLSGSRDGRAWSPWFRTTELAATATAGADALASTTTIADDAFTTIDGGGSIRVAATDPEAQLDLVVTIELSAAGVLRASAALTNRGDTYRLEELSLALPVPARAGEVLDFAGRWSKERTPQRRPLTVGTHLREGRRGRTGADAALLLTVGEPGFGFASGEVWGLHVGFSGNHRHYAERSTGGEQVIGGGELFLPGEIALSTDQSYETPWVYGVYGIGLDDQAQRLHRHLRARPQHPSSPRPVTLNVWEAVYFDHDLDRLLALAETAAAIGVERFVLDDGWFRHRRNDRAGLGDWYVDDDVWPDGLTPLIDRVRALGMEFGLWFEPEMVNLDSDLARAHPEWVMQTGGRLPLPSRHQQVLNLGIPEAYAYIRDRMTDILTANDIAYIKWDHNRDLVDAGTAPGGEPGVHVQTLATYRLMDELKERFPDLEIESCSSGGARVDLGVIERTDRVWVSDCNDPLERQQMQRWTQQLLPPELLGAHVASGRSHTTRRVHDLGFRAATAFFGHFGIEWDLTKATPAELDELAAWIELYRSRRSLLHTGDLVRMDQVDPTLWVSGVVAADRSAALFSLVYVARSDTESAGRITLRGLDPERRYVVRPLTIGNPAHGYHVPPWFGVGDRAGGAQLGSDGVTPRSLVIAAGNEPEGIVLSGRALATAGVQAPQSYPEQSWLIEVTAI</sequence>
<dbReference type="InterPro" id="IPR031704">
    <property type="entry name" value="Glyco_hydro_36_N"/>
</dbReference>
<dbReference type="Pfam" id="PF02065">
    <property type="entry name" value="Melibiase"/>
    <property type="match status" value="1"/>
</dbReference>
<reference evidence="10" key="2">
    <citation type="submission" date="2023-01" db="EMBL/GenBank/DDBJ databases">
        <authorList>
            <person name="Sun Q."/>
            <person name="Evtushenko L."/>
        </authorList>
    </citation>
    <scope>NUCLEOTIDE SEQUENCE</scope>
    <source>
        <strain evidence="10">VKM Ac-1401</strain>
    </source>
</reference>
<dbReference type="EMBL" id="BSEN01000009">
    <property type="protein sequence ID" value="GLJ76599.1"/>
    <property type="molecule type" value="Genomic_DNA"/>
</dbReference>
<dbReference type="InterPro" id="IPR013780">
    <property type="entry name" value="Glyco_hydro_b"/>
</dbReference>
<dbReference type="PANTHER" id="PTHR43053">
    <property type="entry name" value="GLYCOSIDASE FAMILY 31"/>
    <property type="match status" value="1"/>
</dbReference>
<organism evidence="10 11">
    <name type="scientific">Leifsonia poae</name>
    <dbReference type="NCBI Taxonomy" id="110933"/>
    <lineage>
        <taxon>Bacteria</taxon>
        <taxon>Bacillati</taxon>
        <taxon>Actinomycetota</taxon>
        <taxon>Actinomycetes</taxon>
        <taxon>Micrococcales</taxon>
        <taxon>Microbacteriaceae</taxon>
        <taxon>Leifsonia</taxon>
    </lineage>
</organism>
<evidence type="ECO:0000313" key="10">
    <source>
        <dbReference type="EMBL" id="GLJ76599.1"/>
    </source>
</evidence>
<dbReference type="InterPro" id="IPR002252">
    <property type="entry name" value="Glyco_hydro_36"/>
</dbReference>
<dbReference type="GO" id="GO:0004557">
    <property type="term" value="F:alpha-galactosidase activity"/>
    <property type="evidence" value="ECO:0007669"/>
    <property type="project" value="UniProtKB-UniRule"/>
</dbReference>
<evidence type="ECO:0000256" key="5">
    <source>
        <dbReference type="PIRNR" id="PIRNR005536"/>
    </source>
</evidence>
<dbReference type="InterPro" id="IPR038417">
    <property type="entry name" value="Alpga-gal_N_sf"/>
</dbReference>
<dbReference type="InterPro" id="IPR013785">
    <property type="entry name" value="Aldolase_TIM"/>
</dbReference>
<dbReference type="CDD" id="cd14791">
    <property type="entry name" value="GH36"/>
    <property type="match status" value="1"/>
</dbReference>
<keyword evidence="11" id="KW-1185">Reference proteome</keyword>
<feature type="active site" description="Nucleophile" evidence="6">
    <location>
        <position position="483"/>
    </location>
</feature>
<dbReference type="RefSeq" id="WP_271177258.1">
    <property type="nucleotide sequence ID" value="NZ_BAAAJO010000008.1"/>
</dbReference>
<evidence type="ECO:0000256" key="2">
    <source>
        <dbReference type="ARBA" id="ARBA00012755"/>
    </source>
</evidence>
<feature type="binding site" evidence="7">
    <location>
        <begin position="481"/>
        <end position="485"/>
    </location>
    <ligand>
        <name>substrate</name>
    </ligand>
</feature>
<feature type="domain" description="Glycosyl hydrolase family 36 C-terminal" evidence="8">
    <location>
        <begin position="653"/>
        <end position="767"/>
    </location>
</feature>
<dbReference type="Gene3D" id="3.20.20.70">
    <property type="entry name" value="Aldolase class I"/>
    <property type="match status" value="1"/>
</dbReference>
<dbReference type="InterPro" id="IPR050985">
    <property type="entry name" value="Alpha-glycosidase_related"/>
</dbReference>
<evidence type="ECO:0000256" key="1">
    <source>
        <dbReference type="ARBA" id="ARBA00001255"/>
    </source>
</evidence>
<evidence type="ECO:0000256" key="4">
    <source>
        <dbReference type="ARBA" id="ARBA00023295"/>
    </source>
</evidence>
<dbReference type="Gene3D" id="2.70.98.60">
    <property type="entry name" value="alpha-galactosidase from lactobacil brevis"/>
    <property type="match status" value="1"/>
</dbReference>
<proteinExistence type="inferred from homology"/>
<dbReference type="PRINTS" id="PR00743">
    <property type="entry name" value="GLHYDRLASE36"/>
</dbReference>
<evidence type="ECO:0000259" key="8">
    <source>
        <dbReference type="Pfam" id="PF16874"/>
    </source>
</evidence>
<dbReference type="GO" id="GO:0016052">
    <property type="term" value="P:carbohydrate catabolic process"/>
    <property type="evidence" value="ECO:0007669"/>
    <property type="project" value="InterPro"/>
</dbReference>
<protein>
    <recommendedName>
        <fullName evidence="2 5">Alpha-galactosidase</fullName>
        <ecNumber evidence="2 5">3.2.1.22</ecNumber>
    </recommendedName>
</protein>
<keyword evidence="3 5" id="KW-0378">Hydrolase</keyword>
<dbReference type="AlphaFoldDB" id="A0A9W6HAT4"/>
<evidence type="ECO:0000256" key="7">
    <source>
        <dbReference type="PIRSR" id="PIRSR005536-2"/>
    </source>
</evidence>
<dbReference type="PANTHER" id="PTHR43053:SF3">
    <property type="entry name" value="ALPHA-GALACTOSIDASE C-RELATED"/>
    <property type="match status" value="1"/>
</dbReference>
<accession>A0A9W6HAT4</accession>
<feature type="binding site" evidence="7">
    <location>
        <position position="527"/>
    </location>
    <ligand>
        <name>substrate</name>
    </ligand>
</feature>
<dbReference type="Pfam" id="PF16875">
    <property type="entry name" value="Glyco_hydro_36N"/>
    <property type="match status" value="1"/>
</dbReference>
<feature type="domain" description="Glycosyl hydrolase family 36 N-terminal" evidence="9">
    <location>
        <begin position="41"/>
        <end position="293"/>
    </location>
</feature>
<gene>
    <name evidence="10" type="ORF">GCM10017584_21730</name>
</gene>
<dbReference type="Proteomes" id="UP001142372">
    <property type="component" value="Unassembled WGS sequence"/>
</dbReference>
<feature type="binding site" evidence="7">
    <location>
        <position position="549"/>
    </location>
    <ligand>
        <name>substrate</name>
    </ligand>
</feature>
<evidence type="ECO:0000259" key="9">
    <source>
        <dbReference type="Pfam" id="PF16875"/>
    </source>
</evidence>
<dbReference type="InterPro" id="IPR000111">
    <property type="entry name" value="Glyco_hydro_27/36_CS"/>
</dbReference>
<dbReference type="Pfam" id="PF16874">
    <property type="entry name" value="Glyco_hydro_36C"/>
    <property type="match status" value="1"/>
</dbReference>
<dbReference type="SUPFAM" id="SSF51445">
    <property type="entry name" value="(Trans)glycosidases"/>
    <property type="match status" value="1"/>
</dbReference>
<keyword evidence="4 5" id="KW-0326">Glycosidase</keyword>
<feature type="active site" description="Proton donor" evidence="6">
    <location>
        <position position="549"/>
    </location>
</feature>
<dbReference type="InterPro" id="IPR017853">
    <property type="entry name" value="GH"/>
</dbReference>
<evidence type="ECO:0000313" key="11">
    <source>
        <dbReference type="Proteomes" id="UP001142372"/>
    </source>
</evidence>
<dbReference type="PROSITE" id="PS00512">
    <property type="entry name" value="ALPHA_GALACTOSIDASE"/>
    <property type="match status" value="1"/>
</dbReference>
<feature type="binding site" evidence="7">
    <location>
        <begin position="371"/>
        <end position="372"/>
    </location>
    <ligand>
        <name>substrate</name>
    </ligand>
</feature>
<feature type="binding site" evidence="7">
    <location>
        <position position="208"/>
    </location>
    <ligand>
        <name>substrate</name>
    </ligand>
</feature>
<dbReference type="Gene3D" id="2.60.40.1180">
    <property type="entry name" value="Golgi alpha-mannosidase II"/>
    <property type="match status" value="1"/>
</dbReference>
<name>A0A9W6HAT4_9MICO</name>
<evidence type="ECO:0000256" key="6">
    <source>
        <dbReference type="PIRSR" id="PIRSR005536-1"/>
    </source>
</evidence>
<comment type="catalytic activity">
    <reaction evidence="1 5">
        <text>Hydrolysis of terminal, non-reducing alpha-D-galactose residues in alpha-D-galactosides, including galactose oligosaccharides, galactomannans and galactolipids.</text>
        <dbReference type="EC" id="3.2.1.22"/>
    </reaction>
</comment>
<feature type="binding site" evidence="7">
    <location>
        <position position="448"/>
    </location>
    <ligand>
        <name>substrate</name>
    </ligand>
</feature>
<evidence type="ECO:0000256" key="3">
    <source>
        <dbReference type="ARBA" id="ARBA00022801"/>
    </source>
</evidence>
<comment type="caution">
    <text evidence="10">The sequence shown here is derived from an EMBL/GenBank/DDBJ whole genome shotgun (WGS) entry which is preliminary data.</text>
</comment>